<evidence type="ECO:0000256" key="1">
    <source>
        <dbReference type="SAM" id="MobiDB-lite"/>
    </source>
</evidence>
<dbReference type="RefSeq" id="XP_070913081.1">
    <property type="nucleotide sequence ID" value="XM_071056980.1"/>
</dbReference>
<evidence type="ECO:0008006" key="4">
    <source>
        <dbReference type="Google" id="ProtNLM"/>
    </source>
</evidence>
<dbReference type="EMBL" id="BAAFSV010000001">
    <property type="protein sequence ID" value="GAB1311348.1"/>
    <property type="molecule type" value="Genomic_DNA"/>
</dbReference>
<sequence length="559" mass="61829">MDAASPGVQNVPILVRVSSIYEKPEMSLFVDPWSMVADGTALLLNGAHYGFKLPAEPPRISMSTRGGTESSDRAIEALLQIRTLDLKPSIWPPTLPPVPASWAGKKCPSSEDVSMWEDIALLFERLWFSRVWIVQELALAAEVIVHCGRWKLRWDDVFEALRICVQEQINFLEDHHPRPGRRVHAAAYALGILRQTYRSPYVHMRYNLLQLLELCTYAESTEARDKLFALLSLASDAGDPMIDPDYESPLEEVMLRYAQVLVERGSAIELLYRAGMSKSSLPKCPSWIPDWTRDARPRTISTWRCRAAGARFSTAGDTPTRARVDPCDKLVLIVAGSWVDCIELVGHSARHDVDAMKYTTALWAAVTTNMSSGPYPTGESMSEARQRLPIGDVAGPHLDLLTDSMSTYREPIDAPSPPAQPNGSSDDGPEAERLWTWALGDTTGPESIHQTLSFFQQPPGCRHGLWDYRRTASAFSTRLSTTRFCVTGRGYVGLVPHDATVGDSIVLVDGAAVPFVVRGCGDKETSNLTTFVGECYIHGIMHGEALGFEDAMAGEIYFV</sequence>
<evidence type="ECO:0000313" key="3">
    <source>
        <dbReference type="Proteomes" id="UP001628179"/>
    </source>
</evidence>
<dbReference type="Proteomes" id="UP001628179">
    <property type="component" value="Unassembled WGS sequence"/>
</dbReference>
<name>A0ABQ0G0Q6_9PEZI</name>
<dbReference type="PANTHER" id="PTHR24148:SF64">
    <property type="entry name" value="HETEROKARYON INCOMPATIBILITY DOMAIN-CONTAINING PROTEIN"/>
    <property type="match status" value="1"/>
</dbReference>
<dbReference type="PANTHER" id="PTHR24148">
    <property type="entry name" value="ANKYRIN REPEAT DOMAIN-CONTAINING PROTEIN 39 HOMOLOG-RELATED"/>
    <property type="match status" value="1"/>
</dbReference>
<protein>
    <recommendedName>
        <fullName evidence="4">Heterokaryon incompatibility domain-containing protein</fullName>
    </recommendedName>
</protein>
<dbReference type="GeneID" id="98172303"/>
<reference evidence="2 3" key="1">
    <citation type="submission" date="2024-09" db="EMBL/GenBank/DDBJ databases">
        <title>Itraconazole resistance in Madurella fahalii resulting from another homologue of gene encoding cytochrome P450 14-alpha sterol demethylase (CYP51).</title>
        <authorList>
            <person name="Yoshioka I."/>
            <person name="Fahal A.H."/>
            <person name="Kaneko S."/>
            <person name="Yaguchi T."/>
        </authorList>
    </citation>
    <scope>NUCLEOTIDE SEQUENCE [LARGE SCALE GENOMIC DNA]</scope>
    <source>
        <strain evidence="2 3">IFM 68171</strain>
    </source>
</reference>
<dbReference type="InterPro" id="IPR052895">
    <property type="entry name" value="HetReg/Transcr_Mod"/>
</dbReference>
<feature type="region of interest" description="Disordered" evidence="1">
    <location>
        <begin position="408"/>
        <end position="430"/>
    </location>
</feature>
<comment type="caution">
    <text evidence="2">The sequence shown here is derived from an EMBL/GenBank/DDBJ whole genome shotgun (WGS) entry which is preliminary data.</text>
</comment>
<proteinExistence type="predicted"/>
<accession>A0ABQ0G0Q6</accession>
<evidence type="ECO:0000313" key="2">
    <source>
        <dbReference type="EMBL" id="GAB1311348.1"/>
    </source>
</evidence>
<keyword evidence="3" id="KW-1185">Reference proteome</keyword>
<organism evidence="2 3">
    <name type="scientific">Madurella fahalii</name>
    <dbReference type="NCBI Taxonomy" id="1157608"/>
    <lineage>
        <taxon>Eukaryota</taxon>
        <taxon>Fungi</taxon>
        <taxon>Dikarya</taxon>
        <taxon>Ascomycota</taxon>
        <taxon>Pezizomycotina</taxon>
        <taxon>Sordariomycetes</taxon>
        <taxon>Sordariomycetidae</taxon>
        <taxon>Sordariales</taxon>
        <taxon>Sordariales incertae sedis</taxon>
        <taxon>Madurella</taxon>
    </lineage>
</organism>
<gene>
    <name evidence="2" type="ORF">MFIFM68171_01558</name>
</gene>
<dbReference type="Pfam" id="PF26639">
    <property type="entry name" value="Het-6_barrel"/>
    <property type="match status" value="1"/>
</dbReference>